<dbReference type="PIRSF" id="PIRSF023803">
    <property type="entry name" value="Ribonuclease_P_prd"/>
    <property type="match status" value="1"/>
</dbReference>
<dbReference type="GO" id="GO:0005730">
    <property type="term" value="C:nucleolus"/>
    <property type="evidence" value="ECO:0007669"/>
    <property type="project" value="TreeGrafter"/>
</dbReference>
<dbReference type="GO" id="GO:0030681">
    <property type="term" value="C:multimeric ribonuclease P complex"/>
    <property type="evidence" value="ECO:0007669"/>
    <property type="project" value="TreeGrafter"/>
</dbReference>
<dbReference type="Proteomes" id="UP001212841">
    <property type="component" value="Unassembled WGS sequence"/>
</dbReference>
<evidence type="ECO:0000256" key="5">
    <source>
        <dbReference type="PIRNR" id="PIRNR023803"/>
    </source>
</evidence>
<dbReference type="EC" id="3.1.26.5" evidence="5"/>
<keyword evidence="4" id="KW-0539">Nucleus</keyword>
<keyword evidence="7" id="KW-1185">Reference proteome</keyword>
<comment type="caution">
    <text evidence="6">The sequence shown here is derived from an EMBL/GenBank/DDBJ whole genome shotgun (WGS) entry which is preliminary data.</text>
</comment>
<dbReference type="SUPFAM" id="SSF160350">
    <property type="entry name" value="Rnp2-like"/>
    <property type="match status" value="1"/>
</dbReference>
<dbReference type="GO" id="GO:0001682">
    <property type="term" value="P:tRNA 5'-leader removal"/>
    <property type="evidence" value="ECO:0007669"/>
    <property type="project" value="InterPro"/>
</dbReference>
<dbReference type="Gene3D" id="3.30.70.3250">
    <property type="entry name" value="Ribonuclease P, Pop5 subunit"/>
    <property type="match status" value="1"/>
</dbReference>
<evidence type="ECO:0000256" key="3">
    <source>
        <dbReference type="ARBA" id="ARBA00022694"/>
    </source>
</evidence>
<comment type="function">
    <text evidence="5">Component of ribonuclease P, a protein complex that generates mature tRNA molecules by cleaving their 5'-ends.</text>
</comment>
<evidence type="ECO:0000256" key="1">
    <source>
        <dbReference type="ARBA" id="ARBA00004123"/>
    </source>
</evidence>
<evidence type="ECO:0000313" key="7">
    <source>
        <dbReference type="Proteomes" id="UP001212841"/>
    </source>
</evidence>
<dbReference type="EMBL" id="JADGJD010000158">
    <property type="protein sequence ID" value="KAJ3054113.1"/>
    <property type="molecule type" value="Genomic_DNA"/>
</dbReference>
<evidence type="ECO:0000256" key="4">
    <source>
        <dbReference type="ARBA" id="ARBA00023242"/>
    </source>
</evidence>
<dbReference type="PANTHER" id="PTHR15441">
    <property type="entry name" value="RIBONUCLEASE P PROTEIN SUBUNIT P14"/>
    <property type="match status" value="1"/>
</dbReference>
<keyword evidence="3 5" id="KW-0819">tRNA processing</keyword>
<dbReference type="Pfam" id="PF01900">
    <property type="entry name" value="RNase_P_Rpp14"/>
    <property type="match status" value="1"/>
</dbReference>
<dbReference type="GO" id="GO:0004526">
    <property type="term" value="F:ribonuclease P activity"/>
    <property type="evidence" value="ECO:0007669"/>
    <property type="project" value="UniProtKB-EC"/>
</dbReference>
<dbReference type="PANTHER" id="PTHR15441:SF2">
    <property type="entry name" value="RIBONUCLEASE P_MRP PROTEIN SUBUNIT POP5"/>
    <property type="match status" value="1"/>
</dbReference>
<comment type="subcellular location">
    <subcellularLocation>
        <location evidence="1">Nucleus</location>
    </subcellularLocation>
</comment>
<name>A0AAD5X740_9FUNG</name>
<organism evidence="6 7">
    <name type="scientific">Rhizophlyctis rosea</name>
    <dbReference type="NCBI Taxonomy" id="64517"/>
    <lineage>
        <taxon>Eukaryota</taxon>
        <taxon>Fungi</taxon>
        <taxon>Fungi incertae sedis</taxon>
        <taxon>Chytridiomycota</taxon>
        <taxon>Chytridiomycota incertae sedis</taxon>
        <taxon>Chytridiomycetes</taxon>
        <taxon>Rhizophlyctidales</taxon>
        <taxon>Rhizophlyctidaceae</taxon>
        <taxon>Rhizophlyctis</taxon>
    </lineage>
</organism>
<dbReference type="InterPro" id="IPR038085">
    <property type="entry name" value="Rnp2-like_sf"/>
</dbReference>
<protein>
    <recommendedName>
        <fullName evidence="5">Ribonuclease P/MRP protein subunit POP5</fullName>
        <ecNumber evidence="5">3.1.26.5</ecNumber>
    </recommendedName>
</protein>
<dbReference type="GO" id="GO:0000172">
    <property type="term" value="C:ribonuclease MRP complex"/>
    <property type="evidence" value="ECO:0007669"/>
    <property type="project" value="TreeGrafter"/>
</dbReference>
<dbReference type="GO" id="GO:0033204">
    <property type="term" value="F:ribonuclease P RNA binding"/>
    <property type="evidence" value="ECO:0007669"/>
    <property type="project" value="InterPro"/>
</dbReference>
<comment type="similarity">
    <text evidence="2 5">Belongs to the eukaryotic/archaeal RNase P protein component 2 family.</text>
</comment>
<dbReference type="InterPro" id="IPR002759">
    <property type="entry name" value="Pop5/Rpp14/Rnp2-like"/>
</dbReference>
<dbReference type="InterPro" id="IPR016819">
    <property type="entry name" value="RNase_P/MRP_POP5"/>
</dbReference>
<evidence type="ECO:0000256" key="2">
    <source>
        <dbReference type="ARBA" id="ARBA00010800"/>
    </source>
</evidence>
<gene>
    <name evidence="6" type="ORF">HK097_002633</name>
</gene>
<proteinExistence type="inferred from homology"/>
<accession>A0AAD5X740</accession>
<comment type="catalytic activity">
    <reaction evidence="5">
        <text>Endonucleolytic cleavage of RNA, removing 5'-extranucleotides from tRNA precursor.</text>
        <dbReference type="EC" id="3.1.26.5"/>
    </reaction>
</comment>
<evidence type="ECO:0000313" key="6">
    <source>
        <dbReference type="EMBL" id="KAJ3054113.1"/>
    </source>
</evidence>
<dbReference type="AlphaFoldDB" id="A0AAD5X740"/>
<reference evidence="6" key="1">
    <citation type="submission" date="2020-05" db="EMBL/GenBank/DDBJ databases">
        <title>Phylogenomic resolution of chytrid fungi.</title>
        <authorList>
            <person name="Stajich J.E."/>
            <person name="Amses K."/>
            <person name="Simmons R."/>
            <person name="Seto K."/>
            <person name="Myers J."/>
            <person name="Bonds A."/>
            <person name="Quandt C.A."/>
            <person name="Barry K."/>
            <person name="Liu P."/>
            <person name="Grigoriev I."/>
            <person name="Longcore J.E."/>
            <person name="James T.Y."/>
        </authorList>
    </citation>
    <scope>NUCLEOTIDE SEQUENCE</scope>
    <source>
        <strain evidence="6">JEL0318</strain>
    </source>
</reference>
<sequence length="148" mass="16815">MVRFKNRYLLFEITWEDGKILETLTDRIVNSNIKESIETNFGDYGAGIIAGSLSVKYFSPYTSVGILRVARDHFHMVWAAITFITSIQKRPCVVRVVHVAGTIKSVQNVAIKRGKEVLFQLNKKGLLKEIRTQQLSQQVETDVMALDL</sequence>